<dbReference type="SUPFAM" id="SSF46689">
    <property type="entry name" value="Homeodomain-like"/>
    <property type="match status" value="1"/>
</dbReference>
<evidence type="ECO:0000256" key="1">
    <source>
        <dbReference type="ARBA" id="ARBA00023015"/>
    </source>
</evidence>
<keyword evidence="1" id="KW-0805">Transcription regulation</keyword>
<dbReference type="Proteomes" id="UP001285921">
    <property type="component" value="Unassembled WGS sequence"/>
</dbReference>
<keyword evidence="2 4" id="KW-0238">DNA-binding</keyword>
<dbReference type="Gene3D" id="1.10.357.10">
    <property type="entry name" value="Tetracycline Repressor, domain 2"/>
    <property type="match status" value="1"/>
</dbReference>
<dbReference type="InterPro" id="IPR001647">
    <property type="entry name" value="HTH_TetR"/>
</dbReference>
<evidence type="ECO:0000256" key="2">
    <source>
        <dbReference type="ARBA" id="ARBA00023125"/>
    </source>
</evidence>
<name>A0ABQ6NX67_9BACL</name>
<reference evidence="6 7" key="1">
    <citation type="submission" date="2023-05" db="EMBL/GenBank/DDBJ databases">
        <title>Draft genome of Paenibacillus sp. CCS26.</title>
        <authorList>
            <person name="Akita H."/>
            <person name="Shinto Y."/>
            <person name="Kimura Z."/>
        </authorList>
    </citation>
    <scope>NUCLEOTIDE SEQUENCE [LARGE SCALE GENOMIC DNA]</scope>
    <source>
        <strain evidence="6 7">CCS26</strain>
    </source>
</reference>
<accession>A0ABQ6NX67</accession>
<gene>
    <name evidence="6" type="ORF">PghCCS26_62950</name>
</gene>
<comment type="caution">
    <text evidence="6">The sequence shown here is derived from an EMBL/GenBank/DDBJ whole genome shotgun (WGS) entry which is preliminary data.</text>
</comment>
<dbReference type="RefSeq" id="WP_317982504.1">
    <property type="nucleotide sequence ID" value="NZ_BTCL01000053.1"/>
</dbReference>
<organism evidence="6 7">
    <name type="scientific">Paenibacillus glycanilyticus</name>
    <dbReference type="NCBI Taxonomy" id="126569"/>
    <lineage>
        <taxon>Bacteria</taxon>
        <taxon>Bacillati</taxon>
        <taxon>Bacillota</taxon>
        <taxon>Bacilli</taxon>
        <taxon>Bacillales</taxon>
        <taxon>Paenibacillaceae</taxon>
        <taxon>Paenibacillus</taxon>
    </lineage>
</organism>
<dbReference type="PANTHER" id="PTHR30055">
    <property type="entry name" value="HTH-TYPE TRANSCRIPTIONAL REGULATOR RUTR"/>
    <property type="match status" value="1"/>
</dbReference>
<feature type="domain" description="HTH tetR-type" evidence="5">
    <location>
        <begin position="16"/>
        <end position="76"/>
    </location>
</feature>
<dbReference type="PROSITE" id="PS01081">
    <property type="entry name" value="HTH_TETR_1"/>
    <property type="match status" value="1"/>
</dbReference>
<dbReference type="PROSITE" id="PS50977">
    <property type="entry name" value="HTH_TETR_2"/>
    <property type="match status" value="1"/>
</dbReference>
<sequence>MDAKERYEKERSDGKQQRLLAILEAAEQEFIRRGIEKTTMQHIADAANIGIATLFRYFPKKEKLIVAVATKLLQPIHDAFMATAALPLSCLDKLERLFDFLIEEHNRASAKFMVDFDSYAAHSQEPVEDMETFVALHRRISLHFAAIVQSGSEDCSIRQDLQIKETLTTIMNSFGHFSRQLSLQNNILLFESDLESRPQLLILKGMFLEYVKNPS</sequence>
<keyword evidence="7" id="KW-1185">Reference proteome</keyword>
<evidence type="ECO:0000259" key="5">
    <source>
        <dbReference type="PROSITE" id="PS50977"/>
    </source>
</evidence>
<dbReference type="InterPro" id="IPR023772">
    <property type="entry name" value="DNA-bd_HTH_TetR-type_CS"/>
</dbReference>
<evidence type="ECO:0000256" key="4">
    <source>
        <dbReference type="PROSITE-ProRule" id="PRU00335"/>
    </source>
</evidence>
<dbReference type="EMBL" id="BTCL01000053">
    <property type="protein sequence ID" value="GMK49165.1"/>
    <property type="molecule type" value="Genomic_DNA"/>
</dbReference>
<dbReference type="InterPro" id="IPR009057">
    <property type="entry name" value="Homeodomain-like_sf"/>
</dbReference>
<evidence type="ECO:0000256" key="3">
    <source>
        <dbReference type="ARBA" id="ARBA00023163"/>
    </source>
</evidence>
<dbReference type="Pfam" id="PF00440">
    <property type="entry name" value="TetR_N"/>
    <property type="match status" value="1"/>
</dbReference>
<proteinExistence type="predicted"/>
<protein>
    <recommendedName>
        <fullName evidence="5">HTH tetR-type domain-containing protein</fullName>
    </recommendedName>
</protein>
<dbReference type="PRINTS" id="PR00455">
    <property type="entry name" value="HTHTETR"/>
</dbReference>
<evidence type="ECO:0000313" key="7">
    <source>
        <dbReference type="Proteomes" id="UP001285921"/>
    </source>
</evidence>
<dbReference type="InterPro" id="IPR050109">
    <property type="entry name" value="HTH-type_TetR-like_transc_reg"/>
</dbReference>
<feature type="DNA-binding region" description="H-T-H motif" evidence="4">
    <location>
        <begin position="39"/>
        <end position="58"/>
    </location>
</feature>
<evidence type="ECO:0000313" key="6">
    <source>
        <dbReference type="EMBL" id="GMK49165.1"/>
    </source>
</evidence>
<keyword evidence="3" id="KW-0804">Transcription</keyword>
<dbReference type="PANTHER" id="PTHR30055:SF234">
    <property type="entry name" value="HTH-TYPE TRANSCRIPTIONAL REGULATOR BETI"/>
    <property type="match status" value="1"/>
</dbReference>